<keyword evidence="2" id="KW-0520">NAD</keyword>
<evidence type="ECO:0000313" key="5">
    <source>
        <dbReference type="RefSeq" id="XP_006818791.1"/>
    </source>
</evidence>
<dbReference type="Gene3D" id="3.40.50.720">
    <property type="entry name" value="NAD(P)-binding Rossmann-like Domain"/>
    <property type="match status" value="1"/>
</dbReference>
<evidence type="ECO:0000259" key="3">
    <source>
        <dbReference type="Pfam" id="PF01370"/>
    </source>
</evidence>
<organism evidence="4 5">
    <name type="scientific">Saccoglossus kowalevskii</name>
    <name type="common">Acorn worm</name>
    <dbReference type="NCBI Taxonomy" id="10224"/>
    <lineage>
        <taxon>Eukaryota</taxon>
        <taxon>Metazoa</taxon>
        <taxon>Hemichordata</taxon>
        <taxon>Enteropneusta</taxon>
        <taxon>Harrimaniidae</taxon>
        <taxon>Saccoglossus</taxon>
    </lineage>
</organism>
<dbReference type="SUPFAM" id="SSF51735">
    <property type="entry name" value="NAD(P)-binding Rossmann-fold domains"/>
    <property type="match status" value="1"/>
</dbReference>
<proteinExistence type="inferred from homology"/>
<evidence type="ECO:0000256" key="1">
    <source>
        <dbReference type="ARBA" id="ARBA00007637"/>
    </source>
</evidence>
<dbReference type="RefSeq" id="XP_006818791.1">
    <property type="nucleotide sequence ID" value="XM_006818728.1"/>
</dbReference>
<feature type="domain" description="NAD-dependent epimerase/dehydratase" evidence="3">
    <location>
        <begin position="2"/>
        <end position="75"/>
    </location>
</feature>
<keyword evidence="4" id="KW-1185">Reference proteome</keyword>
<dbReference type="PANTHER" id="PTHR43574">
    <property type="entry name" value="EPIMERASE-RELATED"/>
    <property type="match status" value="1"/>
</dbReference>
<sequence>MVGLRFFTVYGPWGRSDMAVYKFAEKILENEPVPKFETNDGILERDFTYIDDIINGVMATLSYTPRRCGEVFNLGYGHPENLLKMIGYLEEAVGKKAVLAPKPVPPSELLKTYADISLSRQLLGYNPTTSLKIGENYLL</sequence>
<dbReference type="InterPro" id="IPR036291">
    <property type="entry name" value="NAD(P)-bd_dom_sf"/>
</dbReference>
<dbReference type="Pfam" id="PF01370">
    <property type="entry name" value="Epimerase"/>
    <property type="match status" value="1"/>
</dbReference>
<dbReference type="PRINTS" id="PR01713">
    <property type="entry name" value="NUCEPIMERASE"/>
</dbReference>
<reference evidence="5" key="1">
    <citation type="submission" date="2025-08" db="UniProtKB">
        <authorList>
            <consortium name="RefSeq"/>
        </authorList>
    </citation>
    <scope>IDENTIFICATION</scope>
    <source>
        <tissue evidence="5">Testes</tissue>
    </source>
</reference>
<accession>A0ABM0MFK0</accession>
<gene>
    <name evidence="5" type="primary">LOC102807031</name>
</gene>
<evidence type="ECO:0000313" key="4">
    <source>
        <dbReference type="Proteomes" id="UP000694865"/>
    </source>
</evidence>
<evidence type="ECO:0000256" key="2">
    <source>
        <dbReference type="ARBA" id="ARBA00023027"/>
    </source>
</evidence>
<name>A0ABM0MFK0_SACKO</name>
<dbReference type="InterPro" id="IPR001509">
    <property type="entry name" value="Epimerase_deHydtase"/>
</dbReference>
<dbReference type="Proteomes" id="UP000694865">
    <property type="component" value="Unplaced"/>
</dbReference>
<comment type="similarity">
    <text evidence="1">Belongs to the NAD(P)-dependent epimerase/dehydratase family.</text>
</comment>
<protein>
    <submittedName>
        <fullName evidence="5">UDP-glucuronate 4-epimerase 4-like</fullName>
    </submittedName>
</protein>
<dbReference type="GeneID" id="102807031"/>